<dbReference type="AlphaFoldDB" id="A0A7D9D435"/>
<organism evidence="1">
    <name type="scientific">uncultured Woeseiaceae bacterium</name>
    <dbReference type="NCBI Taxonomy" id="1983305"/>
    <lineage>
        <taxon>Bacteria</taxon>
        <taxon>Pseudomonadati</taxon>
        <taxon>Pseudomonadota</taxon>
        <taxon>Gammaproteobacteria</taxon>
        <taxon>Woeseiales</taxon>
        <taxon>Woeseiaceae</taxon>
        <taxon>environmental samples</taxon>
    </lineage>
</organism>
<accession>A0A7D9D435</accession>
<keyword evidence="1" id="KW-0648">Protein biosynthesis</keyword>
<dbReference type="EMBL" id="LR633967">
    <property type="protein sequence ID" value="VUX56256.1"/>
    <property type="molecule type" value="Genomic_DNA"/>
</dbReference>
<reference evidence="1" key="1">
    <citation type="submission" date="2019-07" db="EMBL/GenBank/DDBJ databases">
        <authorList>
            <person name="Weber M."/>
            <person name="Kostadinov I."/>
            <person name="Kostadinov D I."/>
        </authorList>
    </citation>
    <scope>NUCLEOTIDE SEQUENCE</scope>
    <source>
        <strain evidence="1">Gfbio:sag-sample-m06:053724c1-46a9-4a36-b237-ea2bf867836b</strain>
    </source>
</reference>
<name>A0A7D9D435_9GAMM</name>
<proteinExistence type="predicted"/>
<dbReference type="GO" id="GO:0003746">
    <property type="term" value="F:translation elongation factor activity"/>
    <property type="evidence" value="ECO:0007669"/>
    <property type="project" value="UniProtKB-KW"/>
</dbReference>
<gene>
    <name evidence="1" type="ORF">JTBM06_V1_470005</name>
</gene>
<evidence type="ECO:0000313" key="1">
    <source>
        <dbReference type="EMBL" id="VUX56256.1"/>
    </source>
</evidence>
<sequence length="90" mass="9881">MFGGTTMTETIIGNVTHYYTDLQVATVMITDGELHLGDMIHVEGHTSDFTQKIGSMELDHHSVEVAKPGDIVGIATDEYAREHDIVSIVH</sequence>
<protein>
    <submittedName>
        <fullName evidence="1">Translation elongation factor-like protein</fullName>
    </submittedName>
</protein>
<dbReference type="Gene3D" id="2.40.30.10">
    <property type="entry name" value="Translation factors"/>
    <property type="match status" value="1"/>
</dbReference>
<dbReference type="InterPro" id="IPR009000">
    <property type="entry name" value="Transl_B-barrel_sf"/>
</dbReference>
<keyword evidence="1" id="KW-0251">Elongation factor</keyword>
<dbReference type="SUPFAM" id="SSF50447">
    <property type="entry name" value="Translation proteins"/>
    <property type="match status" value="1"/>
</dbReference>